<comment type="catalytic activity">
    <reaction evidence="21">
        <text>DNA(n) + a 2'-deoxyribonucleoside 5'-triphosphate = DNA(n+1) + diphosphate</text>
        <dbReference type="Rhea" id="RHEA:22508"/>
        <dbReference type="Rhea" id="RHEA-COMP:17339"/>
        <dbReference type="Rhea" id="RHEA-COMP:17340"/>
        <dbReference type="ChEBI" id="CHEBI:33019"/>
        <dbReference type="ChEBI" id="CHEBI:61560"/>
        <dbReference type="ChEBI" id="CHEBI:173112"/>
        <dbReference type="EC" id="2.7.7.7"/>
    </reaction>
</comment>
<dbReference type="InterPro" id="IPR002054">
    <property type="entry name" value="DNA-dir_DNA_pol_X"/>
</dbReference>
<keyword evidence="13" id="KW-0239">DNA-directed DNA polymerase</keyword>
<evidence type="ECO:0000256" key="1">
    <source>
        <dbReference type="ARBA" id="ARBA00001946"/>
    </source>
</evidence>
<comment type="catalytic activity">
    <reaction evidence="19">
        <text>a 5'-end 2'-deoxyribose-2'-deoxyribonucleotide-DNA = (2E,4S)-4-hydroxypenten-2-al-5-phosphate + a 5'-end 5'-phospho-2'-deoxyribonucleoside-DNA + H(+)</text>
        <dbReference type="Rhea" id="RHEA:76255"/>
        <dbReference type="Rhea" id="RHEA-COMP:13180"/>
        <dbReference type="Rhea" id="RHEA-COMP:18657"/>
        <dbReference type="ChEBI" id="CHEBI:15378"/>
        <dbReference type="ChEBI" id="CHEBI:136412"/>
        <dbReference type="ChEBI" id="CHEBI:195194"/>
        <dbReference type="ChEBI" id="CHEBI:195195"/>
    </reaction>
</comment>
<keyword evidence="25" id="KW-0540">Nuclease</keyword>
<reference evidence="25" key="2">
    <citation type="submission" date="2021-01" db="EMBL/GenBank/DDBJ databases">
        <authorList>
            <person name="Kang M."/>
        </authorList>
    </citation>
    <scope>NUCLEOTIDE SEQUENCE</scope>
    <source>
        <strain evidence="25">KACC 17527</strain>
    </source>
</reference>
<dbReference type="GO" id="GO:0005829">
    <property type="term" value="C:cytosol"/>
    <property type="evidence" value="ECO:0007669"/>
    <property type="project" value="TreeGrafter"/>
</dbReference>
<reference evidence="25" key="1">
    <citation type="journal article" date="2012" name="J. Microbiol. Biotechnol.">
        <title>Ramlibacter ginsenosidimutans sp. nov., with ginsenoside-converting activity.</title>
        <authorList>
            <person name="Wang L."/>
            <person name="An D.S."/>
            <person name="Kim S.G."/>
            <person name="Jin F.X."/>
            <person name="Kim S.C."/>
            <person name="Lee S.T."/>
            <person name="Im W.T."/>
        </authorList>
    </citation>
    <scope>NUCLEOTIDE SEQUENCE</scope>
    <source>
        <strain evidence="25">KACC 17527</strain>
    </source>
</reference>
<gene>
    <name evidence="25" type="primary">polX</name>
    <name evidence="25" type="ORF">JJB11_00325</name>
</gene>
<keyword evidence="6" id="KW-0488">Methylation</keyword>
<keyword evidence="11" id="KW-0227">DNA damage</keyword>
<organism evidence="25 26">
    <name type="scientific">Ramlibacter ginsenosidimutans</name>
    <dbReference type="NCBI Taxonomy" id="502333"/>
    <lineage>
        <taxon>Bacteria</taxon>
        <taxon>Pseudomonadati</taxon>
        <taxon>Pseudomonadota</taxon>
        <taxon>Betaproteobacteria</taxon>
        <taxon>Burkholderiales</taxon>
        <taxon>Comamonadaceae</taxon>
        <taxon>Ramlibacter</taxon>
    </lineage>
</organism>
<dbReference type="GO" id="GO:0140078">
    <property type="term" value="F:class I DNA-(apurinic or apyrimidinic site) endonuclease activity"/>
    <property type="evidence" value="ECO:0007669"/>
    <property type="project" value="UniProtKB-EC"/>
</dbReference>
<dbReference type="InterPro" id="IPR037160">
    <property type="entry name" value="DNA_Pol_thumb_sf"/>
</dbReference>
<dbReference type="Pfam" id="PF02811">
    <property type="entry name" value="PHP"/>
    <property type="match status" value="1"/>
</dbReference>
<keyword evidence="15" id="KW-0234">DNA repair</keyword>
<dbReference type="EC" id="4.2.99.18" evidence="4"/>
<dbReference type="Pfam" id="PF14716">
    <property type="entry name" value="HHH_8"/>
    <property type="match status" value="1"/>
</dbReference>
<dbReference type="InterPro" id="IPR004013">
    <property type="entry name" value="PHP_dom"/>
</dbReference>
<keyword evidence="10" id="KW-0235">DNA replication</keyword>
<dbReference type="Gene3D" id="3.30.460.10">
    <property type="entry name" value="Beta Polymerase, domain 2"/>
    <property type="match status" value="1"/>
</dbReference>
<evidence type="ECO:0000256" key="4">
    <source>
        <dbReference type="ARBA" id="ARBA00012720"/>
    </source>
</evidence>
<feature type="domain" description="Helix-hairpin-helix DNA-binding motif class 1" evidence="22">
    <location>
        <begin position="54"/>
        <end position="73"/>
    </location>
</feature>
<dbReference type="InterPro" id="IPR022311">
    <property type="entry name" value="PolX-like"/>
</dbReference>
<evidence type="ECO:0000256" key="8">
    <source>
        <dbReference type="ARBA" id="ARBA00022679"/>
    </source>
</evidence>
<dbReference type="PANTHER" id="PTHR36928:SF1">
    <property type="entry name" value="PHOSPHATASE YCDX-RELATED"/>
    <property type="match status" value="1"/>
</dbReference>
<dbReference type="InterPro" id="IPR003583">
    <property type="entry name" value="Hlx-hairpin-Hlx_DNA-bd_motif"/>
</dbReference>
<dbReference type="Pfam" id="PF14520">
    <property type="entry name" value="HHH_5"/>
    <property type="match status" value="1"/>
</dbReference>
<evidence type="ECO:0000256" key="11">
    <source>
        <dbReference type="ARBA" id="ARBA00022763"/>
    </source>
</evidence>
<evidence type="ECO:0000256" key="17">
    <source>
        <dbReference type="ARBA" id="ARBA00035726"/>
    </source>
</evidence>
<dbReference type="GO" id="GO:0004527">
    <property type="term" value="F:exonuclease activity"/>
    <property type="evidence" value="ECO:0007669"/>
    <property type="project" value="UniProtKB-KW"/>
</dbReference>
<dbReference type="InterPro" id="IPR016195">
    <property type="entry name" value="Pol/histidinol_Pase-like"/>
</dbReference>
<dbReference type="GO" id="GO:0003677">
    <property type="term" value="F:DNA binding"/>
    <property type="evidence" value="ECO:0007669"/>
    <property type="project" value="InterPro"/>
</dbReference>
<sequence>MAYSNAAAAAVFDEIADLLEVQGGNAFRVRAYRNAARTLAGLGRSAKEMIAAGEDLDDLPGIGKDLAGKIAEIVATGSCVQLDALRKELPEGITELLRLPGIGPRRVQALRGALGVQCLADLQAAAEQGRIRGVRGFSRDAERRILDAIIALLKTQRRVPLATAAPMAAALLAELQTVAGVQQAAVAGSLRRRRDTVGDIDLLVSAGRGSPVMERFAGGNGVQRVLAKGSTRASIVLQGGVQVDLRVVPQASFGAALLYFTGSKPHNIALRRLAQEAGLKLNEYGLFQGAHRVAGDTEESVYRALGLPWIDPELREDSGELDAARADRLPHLVRLQELRGDLHVHTSDSDGRDSLRVMAEAAAARGLSYIAVTDHSRRLAIAHGLDAGRLARQIDLIDAMNEQLSGITLLKGVEVDILKDGKLDLPGAILQRLDLVVGAVHERFDLPADQQTARLLRAMDHPYFSILAHPAARLLGEREPCAFDLERVLRHARERGCFMELNGQPTRLDLDDHACRMARDIGVLVSIASDAHGLLEFGHLDWGVGQARRGWLEARHVLNTRPLEEVRRLLDATMGRSEAAVTS</sequence>
<evidence type="ECO:0000256" key="9">
    <source>
        <dbReference type="ARBA" id="ARBA00022695"/>
    </source>
</evidence>
<evidence type="ECO:0000256" key="12">
    <source>
        <dbReference type="ARBA" id="ARBA00022843"/>
    </source>
</evidence>
<evidence type="ECO:0000256" key="19">
    <source>
        <dbReference type="ARBA" id="ARBA00044678"/>
    </source>
</evidence>
<evidence type="ECO:0000259" key="22">
    <source>
        <dbReference type="SMART" id="SM00278"/>
    </source>
</evidence>
<dbReference type="Gene3D" id="3.20.20.140">
    <property type="entry name" value="Metal-dependent hydrolases"/>
    <property type="match status" value="1"/>
</dbReference>
<dbReference type="SUPFAM" id="SSF47802">
    <property type="entry name" value="DNA polymerase beta, N-terminal domain-like"/>
    <property type="match status" value="1"/>
</dbReference>
<keyword evidence="14" id="KW-0915">Sodium</keyword>
<dbReference type="Gene3D" id="1.10.150.110">
    <property type="entry name" value="DNA polymerase beta, N-terminal domain-like"/>
    <property type="match status" value="1"/>
</dbReference>
<dbReference type="RefSeq" id="WP_201165915.1">
    <property type="nucleotide sequence ID" value="NZ_JAEPWM010000001.1"/>
</dbReference>
<evidence type="ECO:0000313" key="26">
    <source>
        <dbReference type="Proteomes" id="UP000630528"/>
    </source>
</evidence>
<dbReference type="SMART" id="SM00481">
    <property type="entry name" value="POLIIIAc"/>
    <property type="match status" value="1"/>
</dbReference>
<dbReference type="Gene3D" id="1.10.150.20">
    <property type="entry name" value="5' to 3' exonuclease, C-terminal subdomain"/>
    <property type="match status" value="1"/>
</dbReference>
<dbReference type="InterPro" id="IPR047967">
    <property type="entry name" value="PolX_PHP"/>
</dbReference>
<dbReference type="Pfam" id="PF14791">
    <property type="entry name" value="DNA_pol_B_thumb"/>
    <property type="match status" value="1"/>
</dbReference>
<keyword evidence="7" id="KW-0237">DNA synthesis</keyword>
<dbReference type="InterPro" id="IPR043519">
    <property type="entry name" value="NT_sf"/>
</dbReference>
<dbReference type="EC" id="2.7.7.7" evidence="3"/>
<feature type="domain" description="DNA-directed DNA polymerase X" evidence="24">
    <location>
        <begin position="3"/>
        <end position="316"/>
    </location>
</feature>
<dbReference type="GO" id="GO:0003887">
    <property type="term" value="F:DNA-directed DNA polymerase activity"/>
    <property type="evidence" value="ECO:0007669"/>
    <property type="project" value="UniProtKB-KW"/>
</dbReference>
<dbReference type="InterPro" id="IPR050243">
    <property type="entry name" value="PHP_phosphatase"/>
</dbReference>
<evidence type="ECO:0000256" key="3">
    <source>
        <dbReference type="ARBA" id="ARBA00012417"/>
    </source>
</evidence>
<dbReference type="SMART" id="SM00483">
    <property type="entry name" value="POLXc"/>
    <property type="match status" value="1"/>
</dbReference>
<dbReference type="Gene3D" id="3.30.210.10">
    <property type="entry name" value="DNA polymerase, thumb domain"/>
    <property type="match status" value="1"/>
</dbReference>
<dbReference type="GO" id="GO:0042578">
    <property type="term" value="F:phosphoric ester hydrolase activity"/>
    <property type="evidence" value="ECO:0007669"/>
    <property type="project" value="TreeGrafter"/>
</dbReference>
<dbReference type="InterPro" id="IPR003141">
    <property type="entry name" value="Pol/His_phosphatase_N"/>
</dbReference>
<dbReference type="NCBIfam" id="NF006375">
    <property type="entry name" value="PRK08609.1"/>
    <property type="match status" value="1"/>
</dbReference>
<dbReference type="InterPro" id="IPR010996">
    <property type="entry name" value="HHH_MUS81"/>
</dbReference>
<dbReference type="PANTHER" id="PTHR36928">
    <property type="entry name" value="PHOSPHATASE YCDX-RELATED"/>
    <property type="match status" value="1"/>
</dbReference>
<dbReference type="Proteomes" id="UP000630528">
    <property type="component" value="Unassembled WGS sequence"/>
</dbReference>
<comment type="function">
    <text evidence="20">Repair polymerase that plays a key role in base-excision repair. During this process, the damaged base is excised by specific DNA glycosylases, the DNA backbone is nicked at the abasic site by an apurinic/apyrimidic (AP) endonuclease, and POLB removes 5'-deoxyribose-phosphate from the preincised AP site acting as a 5'-deoxyribose-phosphate lyase (5'-dRP lyase); through its DNA polymerase activity, it adds one nucleotide to the 3' end of the arising single-nucleotide gap. Conducts 'gap-filling' DNA synthesis in a stepwise distributive fashion rather than in a processive fashion as for other DNA polymerases. It is also able to cleave sugar-phosphate bonds 3' to an intact AP site, acting as an AP lyase.</text>
</comment>
<keyword evidence="26" id="KW-1185">Reference proteome</keyword>
<dbReference type="CDD" id="cd00141">
    <property type="entry name" value="NT_POLXc"/>
    <property type="match status" value="1"/>
</dbReference>
<evidence type="ECO:0000256" key="5">
    <source>
        <dbReference type="ARBA" id="ARBA00020020"/>
    </source>
</evidence>
<protein>
    <recommendedName>
        <fullName evidence="5">DNA polymerase beta</fullName>
        <ecNumber evidence="3">2.7.7.7</ecNumber>
        <ecNumber evidence="4">4.2.99.18</ecNumber>
    </recommendedName>
    <alternativeName>
        <fullName evidence="16">5'-deoxyribose-phosphate lyase</fullName>
    </alternativeName>
    <alternativeName>
        <fullName evidence="17">AP lyase</fullName>
    </alternativeName>
</protein>
<dbReference type="InterPro" id="IPR002008">
    <property type="entry name" value="DNA_pol_X_beta-like"/>
</dbReference>
<keyword evidence="25" id="KW-0378">Hydrolase</keyword>
<dbReference type="GO" id="GO:0006281">
    <property type="term" value="P:DNA repair"/>
    <property type="evidence" value="ECO:0007669"/>
    <property type="project" value="UniProtKB-KW"/>
</dbReference>
<name>A0A934WJC7_9BURK</name>
<accession>A0A934WJC7</accession>
<proteinExistence type="predicted"/>
<feature type="domain" description="Polymerase/histidinol phosphatase N-terminal" evidence="23">
    <location>
        <begin position="340"/>
        <end position="419"/>
    </location>
</feature>
<evidence type="ECO:0000313" key="25">
    <source>
        <dbReference type="EMBL" id="MBK6004519.1"/>
    </source>
</evidence>
<keyword evidence="8" id="KW-0808">Transferase</keyword>
<dbReference type="AlphaFoldDB" id="A0A934WJC7"/>
<evidence type="ECO:0000259" key="24">
    <source>
        <dbReference type="SMART" id="SM00483"/>
    </source>
</evidence>
<evidence type="ECO:0000256" key="13">
    <source>
        <dbReference type="ARBA" id="ARBA00022932"/>
    </source>
</evidence>
<dbReference type="EMBL" id="JAEPWM010000001">
    <property type="protein sequence ID" value="MBK6004519.1"/>
    <property type="molecule type" value="Genomic_DNA"/>
</dbReference>
<evidence type="ECO:0000256" key="18">
    <source>
        <dbReference type="ARBA" id="ARBA00044632"/>
    </source>
</evidence>
<evidence type="ECO:0000256" key="16">
    <source>
        <dbReference type="ARBA" id="ARBA00035717"/>
    </source>
</evidence>
<dbReference type="SUPFAM" id="SSF81301">
    <property type="entry name" value="Nucleotidyltransferase"/>
    <property type="match status" value="1"/>
</dbReference>
<dbReference type="PIRSF" id="PIRSF005047">
    <property type="entry name" value="UCP005047_YshC"/>
    <property type="match status" value="1"/>
</dbReference>
<evidence type="ECO:0000259" key="23">
    <source>
        <dbReference type="SMART" id="SM00481"/>
    </source>
</evidence>
<evidence type="ECO:0000256" key="7">
    <source>
        <dbReference type="ARBA" id="ARBA00022634"/>
    </source>
</evidence>
<keyword evidence="9" id="KW-0548">Nucleotidyltransferase</keyword>
<evidence type="ECO:0000256" key="6">
    <source>
        <dbReference type="ARBA" id="ARBA00022481"/>
    </source>
</evidence>
<dbReference type="SUPFAM" id="SSF89550">
    <property type="entry name" value="PHP domain-like"/>
    <property type="match status" value="1"/>
</dbReference>
<evidence type="ECO:0000256" key="15">
    <source>
        <dbReference type="ARBA" id="ARBA00023204"/>
    </source>
</evidence>
<evidence type="ECO:0000256" key="21">
    <source>
        <dbReference type="ARBA" id="ARBA00049244"/>
    </source>
</evidence>
<evidence type="ECO:0000256" key="20">
    <source>
        <dbReference type="ARBA" id="ARBA00045548"/>
    </source>
</evidence>
<evidence type="ECO:0000256" key="10">
    <source>
        <dbReference type="ARBA" id="ARBA00022705"/>
    </source>
</evidence>
<dbReference type="InterPro" id="IPR027421">
    <property type="entry name" value="DNA_pol_lamdba_lyase_dom_sf"/>
</dbReference>
<dbReference type="SMART" id="SM00278">
    <property type="entry name" value="HhH1"/>
    <property type="match status" value="3"/>
</dbReference>
<dbReference type="PRINTS" id="PR00870">
    <property type="entry name" value="DNAPOLXBETA"/>
</dbReference>
<feature type="domain" description="Helix-hairpin-helix DNA-binding motif class 1" evidence="22">
    <location>
        <begin position="129"/>
        <end position="148"/>
    </location>
</feature>
<evidence type="ECO:0000256" key="2">
    <source>
        <dbReference type="ARBA" id="ARBA00004496"/>
    </source>
</evidence>
<comment type="cofactor">
    <cofactor evidence="1">
        <name>Mg(2+)</name>
        <dbReference type="ChEBI" id="CHEBI:18420"/>
    </cofactor>
</comment>
<keyword evidence="25" id="KW-0269">Exonuclease</keyword>
<feature type="domain" description="Helix-hairpin-helix DNA-binding motif class 1" evidence="22">
    <location>
        <begin position="94"/>
        <end position="113"/>
    </location>
</feature>
<evidence type="ECO:0000256" key="14">
    <source>
        <dbReference type="ARBA" id="ARBA00023053"/>
    </source>
</evidence>
<comment type="caution">
    <text evidence="25">The sequence shown here is derived from an EMBL/GenBank/DDBJ whole genome shotgun (WGS) entry which is preliminary data.</text>
</comment>
<dbReference type="InterPro" id="IPR029398">
    <property type="entry name" value="PolB_thumb"/>
</dbReference>
<dbReference type="GO" id="GO:0008270">
    <property type="term" value="F:zinc ion binding"/>
    <property type="evidence" value="ECO:0007669"/>
    <property type="project" value="TreeGrafter"/>
</dbReference>
<dbReference type="CDD" id="cd07436">
    <property type="entry name" value="PHP_PolX"/>
    <property type="match status" value="1"/>
</dbReference>
<keyword evidence="12" id="KW-0832">Ubl conjugation</keyword>
<comment type="catalytic activity">
    <reaction evidence="18">
        <text>2'-deoxyribonucleotide-(2'-deoxyribose 5'-phosphate)-2'-deoxyribonucleotide-DNA = a 3'-end 2'-deoxyribonucleotide-(2,3-dehydro-2,3-deoxyribose 5'-phosphate)-DNA + a 5'-end 5'-phospho-2'-deoxyribonucleoside-DNA + H(+)</text>
        <dbReference type="Rhea" id="RHEA:66592"/>
        <dbReference type="Rhea" id="RHEA-COMP:13180"/>
        <dbReference type="Rhea" id="RHEA-COMP:16897"/>
        <dbReference type="Rhea" id="RHEA-COMP:17067"/>
        <dbReference type="ChEBI" id="CHEBI:15378"/>
        <dbReference type="ChEBI" id="CHEBI:136412"/>
        <dbReference type="ChEBI" id="CHEBI:157695"/>
        <dbReference type="ChEBI" id="CHEBI:167181"/>
        <dbReference type="EC" id="4.2.99.18"/>
    </reaction>
</comment>
<comment type="subcellular location">
    <subcellularLocation>
        <location evidence="2">Cytoplasm</location>
    </subcellularLocation>
</comment>